<reference evidence="3" key="1">
    <citation type="submission" date="2021-06" db="EMBL/GenBank/DDBJ databases">
        <authorList>
            <person name="Kallberg Y."/>
            <person name="Tangrot J."/>
            <person name="Rosling A."/>
        </authorList>
    </citation>
    <scope>NUCLEOTIDE SEQUENCE</scope>
    <source>
        <strain evidence="3">FL130A</strain>
    </source>
</reference>
<feature type="compositionally biased region" description="Low complexity" evidence="1">
    <location>
        <begin position="182"/>
        <end position="204"/>
    </location>
</feature>
<evidence type="ECO:0000256" key="1">
    <source>
        <dbReference type="SAM" id="MobiDB-lite"/>
    </source>
</evidence>
<dbReference type="PANTHER" id="PTHR12963">
    <property type="entry name" value="THYROID RECEPTOR INTERACTING PROTEIN RELATED"/>
    <property type="match status" value="1"/>
</dbReference>
<dbReference type="OrthoDB" id="338816at2759"/>
<feature type="region of interest" description="Disordered" evidence="1">
    <location>
        <begin position="69"/>
        <end position="217"/>
    </location>
</feature>
<dbReference type="GO" id="GO:0072344">
    <property type="term" value="P:rescue of stalled ribosome"/>
    <property type="evidence" value="ECO:0007669"/>
    <property type="project" value="InterPro"/>
</dbReference>
<evidence type="ECO:0000259" key="2">
    <source>
        <dbReference type="Pfam" id="PF06221"/>
    </source>
</evidence>
<protein>
    <submittedName>
        <fullName evidence="3">9909_t:CDS:1</fullName>
    </submittedName>
</protein>
<proteinExistence type="predicted"/>
<gene>
    <name evidence="3" type="ORF">ALEPTO_LOCUS3108</name>
</gene>
<accession>A0A9N8ZE96</accession>
<dbReference type="Pfam" id="PF06221">
    <property type="entry name" value="zf-C2HC5"/>
    <property type="match status" value="1"/>
</dbReference>
<dbReference type="GO" id="GO:0008270">
    <property type="term" value="F:zinc ion binding"/>
    <property type="evidence" value="ECO:0007669"/>
    <property type="project" value="InterPro"/>
</dbReference>
<dbReference type="PANTHER" id="PTHR12963:SF4">
    <property type="entry name" value="ACTIVATING SIGNAL COINTEGRATOR 1"/>
    <property type="match status" value="1"/>
</dbReference>
<evidence type="ECO:0000313" key="3">
    <source>
        <dbReference type="EMBL" id="CAG8493466.1"/>
    </source>
</evidence>
<feature type="compositionally biased region" description="Polar residues" evidence="1">
    <location>
        <begin position="100"/>
        <end position="113"/>
    </location>
</feature>
<dbReference type="EMBL" id="CAJVPS010000537">
    <property type="protein sequence ID" value="CAG8493466.1"/>
    <property type="molecule type" value="Genomic_DNA"/>
</dbReference>
<dbReference type="GO" id="GO:0005634">
    <property type="term" value="C:nucleus"/>
    <property type="evidence" value="ECO:0007669"/>
    <property type="project" value="InterPro"/>
</dbReference>
<keyword evidence="4" id="KW-1185">Reference proteome</keyword>
<name>A0A9N8ZE96_9GLOM</name>
<dbReference type="GO" id="GO:0045893">
    <property type="term" value="P:positive regulation of DNA-templated transcription"/>
    <property type="evidence" value="ECO:0007669"/>
    <property type="project" value="TreeGrafter"/>
</dbReference>
<feature type="compositionally biased region" description="Low complexity" evidence="1">
    <location>
        <begin position="69"/>
        <end position="78"/>
    </location>
</feature>
<feature type="compositionally biased region" description="Basic residues" evidence="1">
    <location>
        <begin position="205"/>
        <end position="216"/>
    </location>
</feature>
<feature type="region of interest" description="Disordered" evidence="1">
    <location>
        <begin position="296"/>
        <end position="315"/>
    </location>
</feature>
<dbReference type="InterPro" id="IPR039128">
    <property type="entry name" value="TRIP4-like"/>
</dbReference>
<evidence type="ECO:0000313" key="4">
    <source>
        <dbReference type="Proteomes" id="UP000789508"/>
    </source>
</evidence>
<organism evidence="3 4">
    <name type="scientific">Ambispora leptoticha</name>
    <dbReference type="NCBI Taxonomy" id="144679"/>
    <lineage>
        <taxon>Eukaryota</taxon>
        <taxon>Fungi</taxon>
        <taxon>Fungi incertae sedis</taxon>
        <taxon>Mucoromycota</taxon>
        <taxon>Glomeromycotina</taxon>
        <taxon>Glomeromycetes</taxon>
        <taxon>Archaeosporales</taxon>
        <taxon>Ambisporaceae</taxon>
        <taxon>Ambispora</taxon>
    </lineage>
</organism>
<feature type="region of interest" description="Disordered" evidence="1">
    <location>
        <begin position="460"/>
        <end position="484"/>
    </location>
</feature>
<feature type="compositionally biased region" description="Polar residues" evidence="1">
    <location>
        <begin position="141"/>
        <end position="159"/>
    </location>
</feature>
<dbReference type="AlphaFoldDB" id="A0A9N8ZE96"/>
<feature type="domain" description="TRIP4/RQT4 C2HC5-type zinc finger" evidence="2">
    <location>
        <begin position="240"/>
        <end position="289"/>
    </location>
</feature>
<feature type="compositionally biased region" description="Basic and acidic residues" evidence="1">
    <location>
        <begin position="114"/>
        <end position="126"/>
    </location>
</feature>
<feature type="compositionally biased region" description="Basic and acidic residues" evidence="1">
    <location>
        <begin position="462"/>
        <end position="484"/>
    </location>
</feature>
<dbReference type="Proteomes" id="UP000789508">
    <property type="component" value="Unassembled WGS sequence"/>
</dbReference>
<sequence length="516" mass="57980">MSNLEEWASEKLTSFLGLDRETLEGQIIPYLLSFDNESGLAKHLEELLGVNDGSTTFIEEFIAKRFPPQKQITTTQQTRVLKTHQFPTPAKQNRQKDSRSSSPQPNKNDSQEAWQRDKNAYMKSKDDDEDYFAGSKKSKTKNLTQINKENPTTTDSSASKPPLPPPNLDQQDLSISSNFLQSSRPTTPNSISSTSRPSTPTITSSKKKASNKSAKKKLTDLEKTMKDLEKDQSSDSKRVPCSCQATKHPLLEVAPNCLNCGKIICTFEGVGPCTFCGSPVISREQQLEIAREVRKLKNTTSQQQKSMKKKKAGGGSVPYAAKVSGNFAAVTASGGWVELGHNEEDEKIQDQIREERRRAAEMHKEKLLDYDRTSAKRSIIIDQAADFTLPADRPNLWLNEKEQAELQKKQESNLRKIQKKSYEKRRVYSLKEVNGRHVLVEEVPPNLEFIPEFINSKSKTAKSKDSAAQKNNEKIEVSNKKKTPRVQDIDEYFKDTAMFSGGTEVNLVDNVEPECG</sequence>
<dbReference type="InterPro" id="IPR009349">
    <property type="entry name" value="TRIP4/RQT4_C2HC5_Znf"/>
</dbReference>
<comment type="caution">
    <text evidence="3">The sequence shown here is derived from an EMBL/GenBank/DDBJ whole genome shotgun (WGS) entry which is preliminary data.</text>
</comment>
<dbReference type="GO" id="GO:0180022">
    <property type="term" value="C:RQC-trigger complex"/>
    <property type="evidence" value="ECO:0007669"/>
    <property type="project" value="InterPro"/>
</dbReference>